<dbReference type="InterPro" id="IPR014729">
    <property type="entry name" value="Rossmann-like_a/b/a_fold"/>
</dbReference>
<evidence type="ECO:0000256" key="5">
    <source>
        <dbReference type="ARBA" id="ARBA00022840"/>
    </source>
</evidence>
<dbReference type="InterPro" id="IPR000924">
    <property type="entry name" value="Glu/Gln-tRNA-synth"/>
</dbReference>
<feature type="binding site" evidence="7">
    <location>
        <position position="107"/>
    </location>
    <ligand>
        <name>Zn(2+)</name>
        <dbReference type="ChEBI" id="CHEBI:29105"/>
    </ligand>
</feature>
<keyword evidence="3 7" id="KW-0547">Nucleotide-binding</keyword>
<dbReference type="SUPFAM" id="SSF52374">
    <property type="entry name" value="Nucleotidylyl transferase"/>
    <property type="match status" value="1"/>
</dbReference>
<evidence type="ECO:0000259" key="9">
    <source>
        <dbReference type="Pfam" id="PF00749"/>
    </source>
</evidence>
<sequence length="304" mass="32304">MSSPGTAPVVVGRFAPSPSGPLHIGSLVTAVGSYCLARSQGGRWLVRMEDLDRPRVVAGAAEEILHTLEVLGFEWDGEVVWQSRRTAAYEEALDRLRSAGLVFDCACSRKEILASAPHVGEEGPVYPGTCRQGLEGGSQARAQRIRVPAGPLCFTDGVFGPVEQCLASVVGDFVLRRADGLFAYQLAVVVDDGAAGVTQIVRGADLLSSTPRQIFLQAALGLPLPRYLHLPLALAENGEKISKRHGPLPLAAEGGEILWRVLRFLGQPVPPELRSGCAAEVLAWGVGHFDAALIPSADRFLSGD</sequence>
<evidence type="ECO:0000313" key="11">
    <source>
        <dbReference type="Proteomes" id="UP000057158"/>
    </source>
</evidence>
<evidence type="ECO:0000256" key="2">
    <source>
        <dbReference type="ARBA" id="ARBA00022723"/>
    </source>
</evidence>
<dbReference type="GO" id="GO:0008270">
    <property type="term" value="F:zinc ion binding"/>
    <property type="evidence" value="ECO:0007669"/>
    <property type="project" value="UniProtKB-UniRule"/>
</dbReference>
<dbReference type="EC" id="6.1.1.-" evidence="7"/>
<comment type="similarity">
    <text evidence="7">Belongs to the class-I aminoacyl-tRNA synthetase family. GluQ subfamily.</text>
</comment>
<keyword evidence="8" id="KW-0648">Protein biosynthesis</keyword>
<accession>A0A0M4CZ61</accession>
<gene>
    <name evidence="10" type="primary">yadB</name>
    <name evidence="7" type="synonym">gluQ</name>
    <name evidence="10" type="ORF">DSOUD_3205</name>
</gene>
<protein>
    <recommendedName>
        <fullName evidence="7">Glutamyl-Q tRNA(Asp) synthetase</fullName>
        <shortName evidence="7">Glu-Q-RSs</shortName>
        <ecNumber evidence="7">6.1.1.-</ecNumber>
    </recommendedName>
</protein>
<proteinExistence type="inferred from homology"/>
<feature type="binding site" evidence="7">
    <location>
        <position position="202"/>
    </location>
    <ligand>
        <name>L-glutamate</name>
        <dbReference type="ChEBI" id="CHEBI:29985"/>
    </ligand>
</feature>
<dbReference type="PANTHER" id="PTHR43311:SF1">
    <property type="entry name" value="GLUTAMYL-Q TRNA(ASP) SYNTHETASE"/>
    <property type="match status" value="1"/>
</dbReference>
<dbReference type="Proteomes" id="UP000057158">
    <property type="component" value="Chromosome"/>
</dbReference>
<reference evidence="10 11" key="1">
    <citation type="submission" date="2015-07" db="EMBL/GenBank/DDBJ databases">
        <title>Isolation and Genomic Characterization of a Novel Halophilic Metal-Reducing Deltaproteobacterium from the Deep Subsurface.</title>
        <authorList>
            <person name="Badalamenti J.P."/>
            <person name="Summers Z.M."/>
            <person name="Gralnick J.A."/>
            <person name="Bond D.R."/>
        </authorList>
    </citation>
    <scope>NUCLEOTIDE SEQUENCE [LARGE SCALE GENOMIC DNA]</scope>
    <source>
        <strain evidence="10 11">WTL</strain>
    </source>
</reference>
<dbReference type="NCBIfam" id="NF004314">
    <property type="entry name" value="PRK05710.1-3"/>
    <property type="match status" value="1"/>
</dbReference>
<dbReference type="Pfam" id="PF00749">
    <property type="entry name" value="tRNA-synt_1c"/>
    <property type="match status" value="1"/>
</dbReference>
<dbReference type="RefSeq" id="WP_053551898.1">
    <property type="nucleotide sequence ID" value="NZ_CP010802.1"/>
</dbReference>
<dbReference type="PATRIC" id="fig|1603606.3.peg.3451"/>
<feature type="binding site" evidence="7">
    <location>
        <position position="130"/>
    </location>
    <ligand>
        <name>Zn(2+)</name>
        <dbReference type="ChEBI" id="CHEBI:29105"/>
    </ligand>
</feature>
<dbReference type="KEGG" id="des:DSOUD_3205"/>
<keyword evidence="11" id="KW-1185">Reference proteome</keyword>
<evidence type="ECO:0000256" key="6">
    <source>
        <dbReference type="ARBA" id="ARBA00023146"/>
    </source>
</evidence>
<dbReference type="NCBIfam" id="TIGR03838">
    <property type="entry name" value="queuosine_YadB"/>
    <property type="match status" value="1"/>
</dbReference>
<feature type="short sequence motif" description="'HIGH' region" evidence="7">
    <location>
        <begin position="16"/>
        <end position="26"/>
    </location>
</feature>
<feature type="binding site" evidence="7">
    <location>
        <position position="105"/>
    </location>
    <ligand>
        <name>Zn(2+)</name>
        <dbReference type="ChEBI" id="CHEBI:29105"/>
    </ligand>
</feature>
<dbReference type="GO" id="GO:0005524">
    <property type="term" value="F:ATP binding"/>
    <property type="evidence" value="ECO:0007669"/>
    <property type="project" value="UniProtKB-KW"/>
</dbReference>
<feature type="binding site" evidence="7">
    <location>
        <position position="184"/>
    </location>
    <ligand>
        <name>L-glutamate</name>
        <dbReference type="ChEBI" id="CHEBI:29985"/>
    </ligand>
</feature>
<evidence type="ECO:0000313" key="10">
    <source>
        <dbReference type="EMBL" id="ALC17928.1"/>
    </source>
</evidence>
<name>A0A0M4CZ61_9BACT</name>
<comment type="function">
    <text evidence="7">Catalyzes the tRNA-independent activation of glutamate in presence of ATP and the subsequent transfer of glutamate onto a tRNA(Asp). Glutamate is transferred on the 2-amino-5-(4,5-dihydroxy-2-cyclopenten-1-yl) moiety of the queuosine in the wobble position of the QUC anticodon.</text>
</comment>
<organism evidence="10 11">
    <name type="scientific">Desulfuromonas soudanensis</name>
    <dbReference type="NCBI Taxonomy" id="1603606"/>
    <lineage>
        <taxon>Bacteria</taxon>
        <taxon>Pseudomonadati</taxon>
        <taxon>Thermodesulfobacteriota</taxon>
        <taxon>Desulfuromonadia</taxon>
        <taxon>Desulfuromonadales</taxon>
        <taxon>Desulfuromonadaceae</taxon>
        <taxon>Desulfuromonas</taxon>
    </lineage>
</organism>
<dbReference type="GO" id="GO:0005829">
    <property type="term" value="C:cytosol"/>
    <property type="evidence" value="ECO:0007669"/>
    <property type="project" value="TreeGrafter"/>
</dbReference>
<dbReference type="GO" id="GO:0004818">
    <property type="term" value="F:glutamate-tRNA ligase activity"/>
    <property type="evidence" value="ECO:0007669"/>
    <property type="project" value="TreeGrafter"/>
</dbReference>
<dbReference type="AlphaFoldDB" id="A0A0M4CZ61"/>
<dbReference type="GO" id="GO:0006400">
    <property type="term" value="P:tRNA modification"/>
    <property type="evidence" value="ECO:0007669"/>
    <property type="project" value="InterPro"/>
</dbReference>
<evidence type="ECO:0000256" key="4">
    <source>
        <dbReference type="ARBA" id="ARBA00022833"/>
    </source>
</evidence>
<feature type="binding site" evidence="7">
    <location>
        <position position="126"/>
    </location>
    <ligand>
        <name>Zn(2+)</name>
        <dbReference type="ChEBI" id="CHEBI:29105"/>
    </ligand>
</feature>
<dbReference type="PRINTS" id="PR00987">
    <property type="entry name" value="TRNASYNTHGLU"/>
</dbReference>
<keyword evidence="1 7" id="KW-0436">Ligase</keyword>
<keyword evidence="5 7" id="KW-0067">ATP-binding</keyword>
<feature type="binding site" evidence="7">
    <location>
        <position position="243"/>
    </location>
    <ligand>
        <name>ATP</name>
        <dbReference type="ChEBI" id="CHEBI:30616"/>
    </ligand>
</feature>
<dbReference type="EMBL" id="CP010802">
    <property type="protein sequence ID" value="ALC17928.1"/>
    <property type="molecule type" value="Genomic_DNA"/>
</dbReference>
<dbReference type="OrthoDB" id="9807503at2"/>
<comment type="cofactor">
    <cofactor evidence="7">
        <name>Zn(2+)</name>
        <dbReference type="ChEBI" id="CHEBI:29105"/>
    </cofactor>
    <text evidence="7">Binds 1 zinc ion per subunit.</text>
</comment>
<feature type="binding site" evidence="7">
    <location>
        <begin position="13"/>
        <end position="17"/>
    </location>
    <ligand>
        <name>L-glutamate</name>
        <dbReference type="ChEBI" id="CHEBI:29985"/>
    </ligand>
</feature>
<dbReference type="STRING" id="1603606.DSOUD_3205"/>
<dbReference type="FunFam" id="3.40.50.620:FF:000093">
    <property type="entry name" value="Glutamyl-Q tRNA(Asp) synthetase"/>
    <property type="match status" value="1"/>
</dbReference>
<feature type="binding site" evidence="7">
    <location>
        <position position="49"/>
    </location>
    <ligand>
        <name>L-glutamate</name>
        <dbReference type="ChEBI" id="CHEBI:29985"/>
    </ligand>
</feature>
<feature type="short sequence motif" description="'KMSKS' region" evidence="7">
    <location>
        <begin position="240"/>
        <end position="244"/>
    </location>
</feature>
<dbReference type="HAMAP" id="MF_01428">
    <property type="entry name" value="Glu_Q_tRNA_synth"/>
    <property type="match status" value="1"/>
</dbReference>
<evidence type="ECO:0000256" key="8">
    <source>
        <dbReference type="RuleBase" id="RU363037"/>
    </source>
</evidence>
<keyword evidence="4 7" id="KW-0862">Zinc</keyword>
<feature type="domain" description="Glutamyl/glutaminyl-tRNA synthetase class Ib catalytic" evidence="9">
    <location>
        <begin position="10"/>
        <end position="247"/>
    </location>
</feature>
<dbReference type="PANTHER" id="PTHR43311">
    <property type="entry name" value="GLUTAMATE--TRNA LIGASE"/>
    <property type="match status" value="1"/>
</dbReference>
<evidence type="ECO:0000256" key="1">
    <source>
        <dbReference type="ARBA" id="ARBA00022598"/>
    </source>
</evidence>
<keyword evidence="6 7" id="KW-0030">Aminoacyl-tRNA synthetase</keyword>
<dbReference type="InterPro" id="IPR020058">
    <property type="entry name" value="Glu/Gln-tRNA-synth_Ib_cat-dom"/>
</dbReference>
<dbReference type="InterPro" id="IPR022380">
    <property type="entry name" value="Glu-Q_tRNA(Asp)_Synthase"/>
</dbReference>
<dbReference type="GO" id="GO:0006424">
    <property type="term" value="P:glutamyl-tRNA aminoacylation"/>
    <property type="evidence" value="ECO:0007669"/>
    <property type="project" value="InterPro"/>
</dbReference>
<evidence type="ECO:0000256" key="7">
    <source>
        <dbReference type="HAMAP-Rule" id="MF_01428"/>
    </source>
</evidence>
<keyword evidence="2 7" id="KW-0479">Metal-binding</keyword>
<dbReference type="Gene3D" id="3.40.50.620">
    <property type="entry name" value="HUPs"/>
    <property type="match status" value="1"/>
</dbReference>
<evidence type="ECO:0000256" key="3">
    <source>
        <dbReference type="ARBA" id="ARBA00022741"/>
    </source>
</evidence>
<dbReference type="InterPro" id="IPR049940">
    <property type="entry name" value="GluQ/Sye"/>
</dbReference>